<dbReference type="InterPro" id="IPR036812">
    <property type="entry name" value="NAD(P)_OxRdtase_dom_sf"/>
</dbReference>
<protein>
    <recommendedName>
        <fullName evidence="1">NADP-dependent oxidoreductase domain-containing protein</fullName>
    </recommendedName>
</protein>
<reference evidence="2 3" key="1">
    <citation type="submission" date="2017-10" db="EMBL/GenBank/DDBJ databases">
        <authorList>
            <person name="Banno H."/>
            <person name="Chua N.-H."/>
        </authorList>
    </citation>
    <scope>NUCLEOTIDE SEQUENCE [LARGE SCALE GENOMIC DNA]</scope>
    <source>
        <strain evidence="2 3">YW11</strain>
    </source>
</reference>
<evidence type="ECO:0000313" key="3">
    <source>
        <dbReference type="Proteomes" id="UP000223527"/>
    </source>
</evidence>
<dbReference type="Pfam" id="PF00248">
    <property type="entry name" value="Aldo_ket_red"/>
    <property type="match status" value="1"/>
</dbReference>
<dbReference type="Gene3D" id="3.20.20.100">
    <property type="entry name" value="NADP-dependent oxidoreductase domain"/>
    <property type="match status" value="1"/>
</dbReference>
<accession>A0A2C7ADE1</accession>
<proteinExistence type="predicted"/>
<evidence type="ECO:0000259" key="1">
    <source>
        <dbReference type="Pfam" id="PF00248"/>
    </source>
</evidence>
<name>A0A2C7ADE1_9PROT</name>
<dbReference type="SUPFAM" id="SSF51430">
    <property type="entry name" value="NAD(P)-linked oxidoreductase"/>
    <property type="match status" value="1"/>
</dbReference>
<sequence>MTLPLISLGHRGGLRASAVGLGCSRLGSTLGGCTGPDALRLLRHALDSGVTLLDTANIYGQGESERLIGEAVRGRRDDVVLVTKAGQRFTPAQRAASLVKAPLRFLAGHVPALRRAIAGRRAGLLPRDVSPEHLRASIEASLRRLRTDRIDLFLLHSPSAAMVREGAAFTMLDAQVKAGKLRAWGISCDDAETVEAALRVPSAAVLQVPLAVARAMHPALDHAAAQGAGLMLREIFAGQAASAAARAQAIAEALGHRNAIALVGTTSPAHLDEALRHARQTLELPA</sequence>
<dbReference type="OrthoDB" id="9773828at2"/>
<keyword evidence="3" id="KW-1185">Reference proteome</keyword>
<evidence type="ECO:0000313" key="2">
    <source>
        <dbReference type="EMBL" id="PHK95455.1"/>
    </source>
</evidence>
<dbReference type="RefSeq" id="WP_099095051.1">
    <property type="nucleotide sequence ID" value="NZ_PDNU01000010.1"/>
</dbReference>
<dbReference type="PANTHER" id="PTHR43312:SF1">
    <property type="entry name" value="NADP-DEPENDENT OXIDOREDUCTASE DOMAIN-CONTAINING PROTEIN"/>
    <property type="match status" value="1"/>
</dbReference>
<dbReference type="EMBL" id="PDNU01000010">
    <property type="protein sequence ID" value="PHK95455.1"/>
    <property type="molecule type" value="Genomic_DNA"/>
</dbReference>
<organism evidence="2 3">
    <name type="scientific">Teichococcus rhizosphaerae</name>
    <dbReference type="NCBI Taxonomy" id="1335062"/>
    <lineage>
        <taxon>Bacteria</taxon>
        <taxon>Pseudomonadati</taxon>
        <taxon>Pseudomonadota</taxon>
        <taxon>Alphaproteobacteria</taxon>
        <taxon>Acetobacterales</taxon>
        <taxon>Roseomonadaceae</taxon>
        <taxon>Roseomonas</taxon>
    </lineage>
</organism>
<dbReference type="Proteomes" id="UP000223527">
    <property type="component" value="Unassembled WGS sequence"/>
</dbReference>
<dbReference type="AlphaFoldDB" id="A0A2C7ADE1"/>
<dbReference type="InterPro" id="IPR023210">
    <property type="entry name" value="NADP_OxRdtase_dom"/>
</dbReference>
<gene>
    <name evidence="2" type="ORF">CR162_08180</name>
</gene>
<dbReference type="PANTHER" id="PTHR43312">
    <property type="entry name" value="D-THREO-ALDOSE 1-DEHYDROGENASE"/>
    <property type="match status" value="1"/>
</dbReference>
<dbReference type="InterPro" id="IPR053135">
    <property type="entry name" value="AKR2_Oxidoreductase"/>
</dbReference>
<feature type="domain" description="NADP-dependent oxidoreductase" evidence="1">
    <location>
        <begin position="19"/>
        <end position="250"/>
    </location>
</feature>
<comment type="caution">
    <text evidence="2">The sequence shown here is derived from an EMBL/GenBank/DDBJ whole genome shotgun (WGS) entry which is preliminary data.</text>
</comment>